<dbReference type="AlphaFoldDB" id="A0A4D4MPT9"/>
<dbReference type="OMA" id="RWHRPVA"/>
<evidence type="ECO:0000313" key="4">
    <source>
        <dbReference type="Proteomes" id="UP000299211"/>
    </source>
</evidence>
<reference evidence="3 4" key="1">
    <citation type="submission" date="2019-04" db="EMBL/GenBank/DDBJ databases">
        <title>Draft genome sequences of Streptomyces avermitilis ATCC 31267.</title>
        <authorList>
            <person name="Komaki H."/>
            <person name="Tamura T."/>
            <person name="Hosoyama A."/>
        </authorList>
    </citation>
    <scope>NUCLEOTIDE SEQUENCE [LARGE SCALE GENOMIC DNA]</scope>
    <source>
        <strain evidence="3 4">ATCC 31267</strain>
    </source>
</reference>
<feature type="region of interest" description="Disordered" evidence="1">
    <location>
        <begin position="38"/>
        <end position="67"/>
    </location>
</feature>
<name>A0A4D4MPT9_STRAX</name>
<evidence type="ECO:0000256" key="2">
    <source>
        <dbReference type="SAM" id="Phobius"/>
    </source>
</evidence>
<gene>
    <name evidence="3" type="ORF">SAV31267_036380</name>
</gene>
<evidence type="ECO:0000256" key="1">
    <source>
        <dbReference type="SAM" id="MobiDB-lite"/>
    </source>
</evidence>
<feature type="region of interest" description="Disordered" evidence="1">
    <location>
        <begin position="108"/>
        <end position="145"/>
    </location>
</feature>
<feature type="region of interest" description="Disordered" evidence="1">
    <location>
        <begin position="203"/>
        <end position="250"/>
    </location>
</feature>
<comment type="caution">
    <text evidence="3">The sequence shown here is derived from an EMBL/GenBank/DDBJ whole genome shotgun (WGS) entry which is preliminary data.</text>
</comment>
<protein>
    <submittedName>
        <fullName evidence="3">Uncharacterized protein</fullName>
    </submittedName>
</protein>
<dbReference type="Proteomes" id="UP000299211">
    <property type="component" value="Unassembled WGS sequence"/>
</dbReference>
<feature type="compositionally biased region" description="Basic and acidic residues" evidence="1">
    <location>
        <begin position="108"/>
        <end position="123"/>
    </location>
</feature>
<keyword evidence="2" id="KW-0472">Membrane</keyword>
<feature type="transmembrane region" description="Helical" evidence="2">
    <location>
        <begin position="176"/>
        <end position="197"/>
    </location>
</feature>
<keyword evidence="2" id="KW-0812">Transmembrane</keyword>
<evidence type="ECO:0000313" key="3">
    <source>
        <dbReference type="EMBL" id="GDY74153.1"/>
    </source>
</evidence>
<accession>A0A4D4MPT9</accession>
<dbReference type="STRING" id="33903.AQJ43_23955"/>
<organism evidence="3 4">
    <name type="scientific">Streptomyces avermitilis</name>
    <dbReference type="NCBI Taxonomy" id="33903"/>
    <lineage>
        <taxon>Bacteria</taxon>
        <taxon>Bacillati</taxon>
        <taxon>Actinomycetota</taxon>
        <taxon>Actinomycetes</taxon>
        <taxon>Kitasatosporales</taxon>
        <taxon>Streptomycetaceae</taxon>
        <taxon>Streptomyces</taxon>
    </lineage>
</organism>
<sequence>MLMTTGAYRCGCFLTLTCESSRQVDEFPYRLPKLTPQVYSGSVPEDVGGTPSFPDGGEPDDDRDRGGMDEEFASVVFDEAFVRAAVVHEPTAVERLLAAAQARAEAQEAEARRAHTRGVRGDDERYEDGFGPDGGDFGHHRDLDDLDDTEVLEGRYGAPGTYGRPYGRQVRWHRPVAWILALVMGVGMVALAFAAVYRGASSGRQEQVPPPASTGLEQGQEAGTGTGTGTGPSASAEYSPPAVSAEPRTP</sequence>
<dbReference type="EMBL" id="BJHY01000001">
    <property type="protein sequence ID" value="GDY74153.1"/>
    <property type="molecule type" value="Genomic_DNA"/>
</dbReference>
<proteinExistence type="predicted"/>
<keyword evidence="2" id="KW-1133">Transmembrane helix</keyword>